<dbReference type="Gene3D" id="3.30.450.20">
    <property type="entry name" value="PAS domain"/>
    <property type="match status" value="2"/>
</dbReference>
<dbReference type="RefSeq" id="WP_144850705.1">
    <property type="nucleotide sequence ID" value="NZ_VNJI01000029.1"/>
</dbReference>
<dbReference type="PANTHER" id="PTHR34220:SF7">
    <property type="entry name" value="SENSOR HISTIDINE KINASE YPDA"/>
    <property type="match status" value="1"/>
</dbReference>
<keyword evidence="3" id="KW-0808">Transferase</keyword>
<comment type="caution">
    <text evidence="3">The sequence shown here is derived from an EMBL/GenBank/DDBJ whole genome shotgun (WGS) entry which is preliminary data.</text>
</comment>
<feature type="transmembrane region" description="Helical" evidence="1">
    <location>
        <begin position="308"/>
        <end position="327"/>
    </location>
</feature>
<keyword evidence="1" id="KW-1133">Transmembrane helix</keyword>
<reference evidence="3 4" key="1">
    <citation type="submission" date="2019-07" db="EMBL/GenBank/DDBJ databases">
        <authorList>
            <person name="Kim J."/>
        </authorList>
    </citation>
    <scope>NUCLEOTIDE SEQUENCE [LARGE SCALE GENOMIC DNA]</scope>
    <source>
        <strain evidence="3 4">JC52</strain>
    </source>
</reference>
<dbReference type="InterPro" id="IPR003594">
    <property type="entry name" value="HATPase_dom"/>
</dbReference>
<name>A0A559K788_9BACL</name>
<evidence type="ECO:0000313" key="4">
    <source>
        <dbReference type="Proteomes" id="UP000317036"/>
    </source>
</evidence>
<dbReference type="Pfam" id="PF02518">
    <property type="entry name" value="HATPase_c"/>
    <property type="match status" value="1"/>
</dbReference>
<dbReference type="SUPFAM" id="SSF55874">
    <property type="entry name" value="ATPase domain of HSP90 chaperone/DNA topoisomerase II/histidine kinase"/>
    <property type="match status" value="1"/>
</dbReference>
<evidence type="ECO:0000259" key="2">
    <source>
        <dbReference type="SMART" id="SM00387"/>
    </source>
</evidence>
<keyword evidence="4" id="KW-1185">Reference proteome</keyword>
<dbReference type="OrthoDB" id="1729609at2"/>
<dbReference type="GO" id="GO:0000155">
    <property type="term" value="F:phosphorelay sensor kinase activity"/>
    <property type="evidence" value="ECO:0007669"/>
    <property type="project" value="InterPro"/>
</dbReference>
<dbReference type="GO" id="GO:0016020">
    <property type="term" value="C:membrane"/>
    <property type="evidence" value="ECO:0007669"/>
    <property type="project" value="InterPro"/>
</dbReference>
<evidence type="ECO:0000313" key="3">
    <source>
        <dbReference type="EMBL" id="TVY08000.1"/>
    </source>
</evidence>
<gene>
    <name evidence="3" type="ORF">FPZ49_21365</name>
</gene>
<dbReference type="InterPro" id="IPR050640">
    <property type="entry name" value="Bact_2-comp_sensor_kinase"/>
</dbReference>
<keyword evidence="1" id="KW-0472">Membrane</keyword>
<proteinExistence type="predicted"/>
<dbReference type="SMART" id="SM00387">
    <property type="entry name" value="HATPase_c"/>
    <property type="match status" value="1"/>
</dbReference>
<evidence type="ECO:0000256" key="1">
    <source>
        <dbReference type="SAM" id="Phobius"/>
    </source>
</evidence>
<organism evidence="3 4">
    <name type="scientific">Paenibacillus cremeus</name>
    <dbReference type="NCBI Taxonomy" id="2163881"/>
    <lineage>
        <taxon>Bacteria</taxon>
        <taxon>Bacillati</taxon>
        <taxon>Bacillota</taxon>
        <taxon>Bacilli</taxon>
        <taxon>Bacillales</taxon>
        <taxon>Paenibacillaceae</taxon>
        <taxon>Paenibacillus</taxon>
    </lineage>
</organism>
<dbReference type="InterPro" id="IPR010559">
    <property type="entry name" value="Sig_transdc_His_kin_internal"/>
</dbReference>
<sequence>MTFRTGNKLKALTYRYLTKNMLLFITPLCIPILILGIFSITTTKSYNEHEIDKNNMTILFQTQQNVEMTFNEMDSLSLMFSTNPEISVSLKETLKKSTTSYEDLEFLKIIRSFIETPAYAKPYIQSIYVYFENERHQFIATTKSGFAELDSFIDTSWYQSFLSHYENAWTELRQVKNFEFETKPTSILTLYRNLAPVNTTHKVGVIVLNINLSYFEKLLNELPTSPQQAIMIVDDHGKIVLRNKISYALSVEDIQKFIGASNDSFFRVKTAEDTYMISQLKSDRYHWRYISVIPQRILYKGPNDIQKLTILILILSFTLGLIVTFYLNKKNDRRIQDIIAIINSANDNTPLPVLRSTTIKDEFGFIINNILQKFIEQKYLKLQLHERQYKQQVAELLALQSQINPHFLFNTLQTIYWKVLQFTGKPNEANEMLENLSDVLKYSLEDPYTPATIGDEINYAKSYIDIQKVRYKDKFNVFWEYDEGIEARQVMRLLLQPLLENAIYHGIKEKAGKSSIKVKIHDRSPELKISVIDSGLGIPAHRLRQIRDDLKHREELSSHIGLMNTNKRLKLMYGEQYGMKVFSKQGIGTVIQIHIPIEKSSLI</sequence>
<dbReference type="AlphaFoldDB" id="A0A559K788"/>
<protein>
    <submittedName>
        <fullName evidence="3">Sensor histidine kinase</fullName>
    </submittedName>
</protein>
<feature type="domain" description="Histidine kinase/HSP90-like ATPase" evidence="2">
    <location>
        <begin position="490"/>
        <end position="599"/>
    </location>
</feature>
<dbReference type="Proteomes" id="UP000317036">
    <property type="component" value="Unassembled WGS sequence"/>
</dbReference>
<keyword evidence="1" id="KW-0812">Transmembrane</keyword>
<dbReference type="Pfam" id="PF06580">
    <property type="entry name" value="His_kinase"/>
    <property type="match status" value="1"/>
</dbReference>
<keyword evidence="3" id="KW-0418">Kinase</keyword>
<accession>A0A559K788</accession>
<dbReference type="EMBL" id="VNJI01000029">
    <property type="protein sequence ID" value="TVY08000.1"/>
    <property type="molecule type" value="Genomic_DNA"/>
</dbReference>
<dbReference type="Gene3D" id="3.30.565.10">
    <property type="entry name" value="Histidine kinase-like ATPase, C-terminal domain"/>
    <property type="match status" value="1"/>
</dbReference>
<dbReference type="PANTHER" id="PTHR34220">
    <property type="entry name" value="SENSOR HISTIDINE KINASE YPDA"/>
    <property type="match status" value="1"/>
</dbReference>
<dbReference type="InterPro" id="IPR036890">
    <property type="entry name" value="HATPase_C_sf"/>
</dbReference>
<feature type="transmembrane region" description="Helical" evidence="1">
    <location>
        <begin position="21"/>
        <end position="40"/>
    </location>
</feature>